<comment type="function">
    <text evidence="4 5 6">Catalyzes the transfer of endogenously produced octanoic acid from octanoyl-acyl-carrier-protein onto the lipoyl domains of lipoate-dependent enzymes. Lipoyl-ACP can also act as a substrate although octanoyl-ACP is likely to be the physiological substrate.</text>
</comment>
<feature type="binding site" evidence="5 8">
    <location>
        <begin position="79"/>
        <end position="86"/>
    </location>
    <ligand>
        <name>substrate</name>
    </ligand>
</feature>
<dbReference type="EMBL" id="JOPB01000029">
    <property type="protein sequence ID" value="OUI77647.1"/>
    <property type="molecule type" value="Genomic_DNA"/>
</dbReference>
<comment type="pathway">
    <text evidence="1 5 6">Protein modification; protein lipoylation via endogenous pathway; protein N(6)-(lipoyl)lysine from octanoyl-[acyl-carrier-protein]: step 1/2.</text>
</comment>
<evidence type="ECO:0000256" key="3">
    <source>
        <dbReference type="ARBA" id="ARBA00023315"/>
    </source>
</evidence>
<dbReference type="InterPro" id="IPR004143">
    <property type="entry name" value="BPL_LPL_catalytic"/>
</dbReference>
<dbReference type="SUPFAM" id="SSF55681">
    <property type="entry name" value="Class II aaRS and biotin synthetases"/>
    <property type="match status" value="1"/>
</dbReference>
<dbReference type="PIRSF" id="PIRSF016262">
    <property type="entry name" value="LPLase"/>
    <property type="match status" value="1"/>
</dbReference>
<dbReference type="Pfam" id="PF21948">
    <property type="entry name" value="LplA-B_cat"/>
    <property type="match status" value="1"/>
</dbReference>
<accession>A0A251ZSK5</accession>
<protein>
    <recommendedName>
        <fullName evidence="5 6">Octanoyltransferase</fullName>
        <ecNumber evidence="5 6">2.3.1.181</ecNumber>
    </recommendedName>
    <alternativeName>
        <fullName evidence="5">Lipoate-protein ligase B</fullName>
    </alternativeName>
    <alternativeName>
        <fullName evidence="5">Lipoyl/octanoyl transferase</fullName>
    </alternativeName>
    <alternativeName>
        <fullName evidence="5">Octanoyl-[acyl-carrier-protein]-protein N-octanoyltransferase</fullName>
    </alternativeName>
</protein>
<dbReference type="UniPathway" id="UPA00538">
    <property type="reaction ID" value="UER00592"/>
</dbReference>
<evidence type="ECO:0000313" key="11">
    <source>
        <dbReference type="EMBL" id="OUI77647.1"/>
    </source>
</evidence>
<evidence type="ECO:0000256" key="2">
    <source>
        <dbReference type="ARBA" id="ARBA00022679"/>
    </source>
</evidence>
<dbReference type="InterPro" id="IPR020605">
    <property type="entry name" value="Octanoyltransferase_CS"/>
</dbReference>
<comment type="caution">
    <text evidence="11">The sequence shown here is derived from an EMBL/GenBank/DDBJ whole genome shotgun (WGS) entry which is preliminary data.</text>
</comment>
<sequence>MKRFHAMTFSPIFLQKSKKIVSYPDALQHMQEYTQKIYEKKQPEYLWFLEHSPLYTAGNSAKEHDLINPQHYPTFYTNRGGQWTYHGPGQRVIYIMMDLREDHQAFPPRDIHAFVNAIEDWISLSLKQFNIQAEKRKDRIGLWVIDPITNKEEKIAALGIKLSRWISCHGIALNVLPNLEDYSGIIPCGLPEYGVSSMHKLGVHCSLDEVDQVLCQQWQKIFPHPLIKKQIFID</sequence>
<dbReference type="InterPro" id="IPR045864">
    <property type="entry name" value="aa-tRNA-synth_II/BPL/LPL"/>
</dbReference>
<comment type="similarity">
    <text evidence="5 6">Belongs to the LipB family.</text>
</comment>
<feature type="binding site" evidence="5 8">
    <location>
        <begin position="170"/>
        <end position="172"/>
    </location>
    <ligand>
        <name>substrate</name>
    </ligand>
</feature>
<evidence type="ECO:0000313" key="12">
    <source>
        <dbReference type="Proteomes" id="UP000194946"/>
    </source>
</evidence>
<keyword evidence="2 5" id="KW-0808">Transferase</keyword>
<evidence type="ECO:0000256" key="7">
    <source>
        <dbReference type="PIRSR" id="PIRSR016262-1"/>
    </source>
</evidence>
<evidence type="ECO:0000256" key="4">
    <source>
        <dbReference type="ARBA" id="ARBA00024732"/>
    </source>
</evidence>
<reference evidence="12" key="1">
    <citation type="submission" date="2014-06" db="EMBL/GenBank/DDBJ databases">
        <authorList>
            <person name="Winans N.J."/>
            <person name="Newell P.D."/>
            <person name="Douglas A.E."/>
        </authorList>
    </citation>
    <scope>NUCLEOTIDE SEQUENCE [LARGE SCALE GENOMIC DNA]</scope>
    <source>
        <strain evidence="12">DmL_052</strain>
    </source>
</reference>
<dbReference type="GO" id="GO:0033819">
    <property type="term" value="F:lipoyl(octanoyl) transferase activity"/>
    <property type="evidence" value="ECO:0007669"/>
    <property type="project" value="UniProtKB-EC"/>
</dbReference>
<dbReference type="HAMAP" id="MF_00013">
    <property type="entry name" value="LipB"/>
    <property type="match status" value="1"/>
</dbReference>
<dbReference type="CDD" id="cd16444">
    <property type="entry name" value="LipB"/>
    <property type="match status" value="1"/>
</dbReference>
<keyword evidence="5" id="KW-0963">Cytoplasm</keyword>
<feature type="site" description="Lowers pKa of active site Cys" evidence="5 9">
    <location>
        <position position="154"/>
    </location>
</feature>
<dbReference type="PROSITE" id="PS01313">
    <property type="entry name" value="LIPB"/>
    <property type="match status" value="1"/>
</dbReference>
<dbReference type="EC" id="2.3.1.181" evidence="5 6"/>
<dbReference type="GO" id="GO:0009249">
    <property type="term" value="P:protein lipoylation"/>
    <property type="evidence" value="ECO:0007669"/>
    <property type="project" value="InterPro"/>
</dbReference>
<evidence type="ECO:0000256" key="8">
    <source>
        <dbReference type="PIRSR" id="PIRSR016262-2"/>
    </source>
</evidence>
<evidence type="ECO:0000256" key="5">
    <source>
        <dbReference type="HAMAP-Rule" id="MF_00013"/>
    </source>
</evidence>
<dbReference type="AlphaFoldDB" id="A0A251ZSK5"/>
<dbReference type="PANTHER" id="PTHR10993">
    <property type="entry name" value="OCTANOYLTRANSFERASE"/>
    <property type="match status" value="1"/>
</dbReference>
<dbReference type="PROSITE" id="PS51733">
    <property type="entry name" value="BPL_LPL_CATALYTIC"/>
    <property type="match status" value="1"/>
</dbReference>
<evidence type="ECO:0000259" key="10">
    <source>
        <dbReference type="PROSITE" id="PS51733"/>
    </source>
</evidence>
<dbReference type="Gene3D" id="3.30.930.10">
    <property type="entry name" value="Bira Bifunctional Protein, Domain 2"/>
    <property type="match status" value="1"/>
</dbReference>
<dbReference type="PANTHER" id="PTHR10993:SF7">
    <property type="entry name" value="LIPOYLTRANSFERASE 2, MITOCHONDRIAL-RELATED"/>
    <property type="match status" value="1"/>
</dbReference>
<proteinExistence type="inferred from homology"/>
<dbReference type="Proteomes" id="UP000194946">
    <property type="component" value="Unassembled WGS sequence"/>
</dbReference>
<dbReference type="NCBIfam" id="NF010921">
    <property type="entry name" value="PRK14341.1"/>
    <property type="match status" value="1"/>
</dbReference>
<feature type="domain" description="BPL/LPL catalytic" evidence="10">
    <location>
        <begin position="40"/>
        <end position="226"/>
    </location>
</feature>
<name>A0A251ZSK5_9PROT</name>
<evidence type="ECO:0000256" key="9">
    <source>
        <dbReference type="PIRSR" id="PIRSR016262-3"/>
    </source>
</evidence>
<comment type="subcellular location">
    <subcellularLocation>
        <location evidence="5">Cytoplasm</location>
    </subcellularLocation>
</comment>
<keyword evidence="12" id="KW-1185">Reference proteome</keyword>
<comment type="miscellaneous">
    <text evidence="5">In the reaction, the free carboxyl group of octanoic acid is attached via an amide linkage to the epsilon-amino group of a specific lysine residue of lipoyl domains of lipoate-dependent enzymes.</text>
</comment>
<feature type="binding site" evidence="5 8">
    <location>
        <begin position="157"/>
        <end position="159"/>
    </location>
    <ligand>
        <name>substrate</name>
    </ligand>
</feature>
<dbReference type="GO" id="GO:0005737">
    <property type="term" value="C:cytoplasm"/>
    <property type="evidence" value="ECO:0007669"/>
    <property type="project" value="UniProtKB-SubCell"/>
</dbReference>
<gene>
    <name evidence="5" type="primary">lipB</name>
    <name evidence="11" type="ORF">HK18_05050</name>
</gene>
<comment type="catalytic activity">
    <reaction evidence="5 6">
        <text>octanoyl-[ACP] + L-lysyl-[protein] = N(6)-octanoyl-L-lysyl-[protein] + holo-[ACP] + H(+)</text>
        <dbReference type="Rhea" id="RHEA:17665"/>
        <dbReference type="Rhea" id="RHEA-COMP:9636"/>
        <dbReference type="Rhea" id="RHEA-COMP:9685"/>
        <dbReference type="Rhea" id="RHEA-COMP:9752"/>
        <dbReference type="Rhea" id="RHEA-COMP:9928"/>
        <dbReference type="ChEBI" id="CHEBI:15378"/>
        <dbReference type="ChEBI" id="CHEBI:29969"/>
        <dbReference type="ChEBI" id="CHEBI:64479"/>
        <dbReference type="ChEBI" id="CHEBI:78463"/>
        <dbReference type="ChEBI" id="CHEBI:78809"/>
        <dbReference type="EC" id="2.3.1.181"/>
    </reaction>
</comment>
<evidence type="ECO:0000256" key="6">
    <source>
        <dbReference type="PIRNR" id="PIRNR016262"/>
    </source>
</evidence>
<keyword evidence="3 5" id="KW-0012">Acyltransferase</keyword>
<evidence type="ECO:0000256" key="1">
    <source>
        <dbReference type="ARBA" id="ARBA00004821"/>
    </source>
</evidence>
<organism evidence="11 12">
    <name type="scientific">Commensalibacter intestini</name>
    <dbReference type="NCBI Taxonomy" id="479936"/>
    <lineage>
        <taxon>Bacteria</taxon>
        <taxon>Pseudomonadati</taxon>
        <taxon>Pseudomonadota</taxon>
        <taxon>Alphaproteobacteria</taxon>
        <taxon>Acetobacterales</taxon>
        <taxon>Acetobacteraceae</taxon>
    </lineage>
</organism>
<feature type="active site" description="Acyl-thioester intermediate" evidence="5 7">
    <location>
        <position position="188"/>
    </location>
</feature>
<dbReference type="NCBIfam" id="TIGR00214">
    <property type="entry name" value="lipB"/>
    <property type="match status" value="1"/>
</dbReference>
<dbReference type="InterPro" id="IPR000544">
    <property type="entry name" value="Octanoyltransferase"/>
</dbReference>